<dbReference type="GO" id="GO:0004713">
    <property type="term" value="F:protein tyrosine kinase activity"/>
    <property type="evidence" value="ECO:0007669"/>
    <property type="project" value="TreeGrafter"/>
</dbReference>
<evidence type="ECO:0000313" key="3">
    <source>
        <dbReference type="EMBL" id="AFC87161.1"/>
    </source>
</evidence>
<dbReference type="PANTHER" id="PTHR32309">
    <property type="entry name" value="TYROSINE-PROTEIN KINASE"/>
    <property type="match status" value="1"/>
</dbReference>
<sequence>MSKLFPAAADGQVPSRGALVSARLRKLPPLFYLTVALPVALAILYYGLITSDVYVSESRFIVKNPYKAQSSSVLAQMMAGAGSGNTESYAVVDYLKSRDALAQLNTHNALANAYSRQGDWLSRYHTGWHNTFESLWRYYKRRVVDVQMDDESSIITLEIDAFNARDAHDFNEKALELGESLVNEMNRRAADDAEAFSQGEVDRAEQRSKKAMEALAAYRAKSATFDPDRQSTLSLQQVAALQNRLFAAETQLSQLQQVSPANPQIPLIRSSIKTLQEQIAETRGGVTSASGSLAATSTEYTNLQLEAEFAAKYLGAAMGNLEQARAQAQKKQIYLERLVQPNLPDEAIKPKRIRGILTVLIGGLVLWAVLSLLVESVNEHRD</sequence>
<reference evidence="3" key="1">
    <citation type="submission" date="2012-02" db="EMBL/GenBank/DDBJ databases">
        <title>The complete genome of Frateuria aurantia DSM 6220.</title>
        <authorList>
            <consortium name="US DOE Joint Genome Institute (JGI-PGF)"/>
            <person name="Lucas S."/>
            <person name="Copeland A."/>
            <person name="Lapidus A."/>
            <person name="Glavina del Rio T."/>
            <person name="Dalin E."/>
            <person name="Tice H."/>
            <person name="Bruce D."/>
            <person name="Goodwin L."/>
            <person name="Pitluck S."/>
            <person name="Peters L."/>
            <person name="Ovchinnikova G."/>
            <person name="Teshima H."/>
            <person name="Kyrpides N."/>
            <person name="Mavromatis K."/>
            <person name="Ivanova N."/>
            <person name="Brettin T."/>
            <person name="Detter J.C."/>
            <person name="Han C."/>
            <person name="Larimer F."/>
            <person name="Land M."/>
            <person name="Hauser L."/>
            <person name="Markowitz V."/>
            <person name="Cheng J.-F."/>
            <person name="Hugenholtz P."/>
            <person name="Woyke T."/>
            <person name="Wu D."/>
            <person name="Brambilla E."/>
            <person name="Klenk H.-P."/>
            <person name="Eisen J.A."/>
        </authorList>
    </citation>
    <scope>NUCLEOTIDE SEQUENCE</scope>
    <source>
        <strain evidence="3">DSM 6220</strain>
    </source>
</reference>
<organism evidence="3 4">
    <name type="scientific">Frateuria aurantia (strain ATCC 33424 / DSM 6220 / KCTC 2777 / LMG 1558 / NBRC 3245 / NCIMB 13370)</name>
    <name type="common">Acetobacter aurantius</name>
    <dbReference type="NCBI Taxonomy" id="767434"/>
    <lineage>
        <taxon>Bacteria</taxon>
        <taxon>Pseudomonadati</taxon>
        <taxon>Pseudomonadota</taxon>
        <taxon>Gammaproteobacteria</taxon>
        <taxon>Lysobacterales</taxon>
        <taxon>Rhodanobacteraceae</taxon>
        <taxon>Frateuria</taxon>
    </lineage>
</organism>
<dbReference type="KEGG" id="fau:Fraau_2827"/>
<name>H8L0C1_FRAAD</name>
<evidence type="ECO:0000256" key="2">
    <source>
        <dbReference type="SAM" id="Phobius"/>
    </source>
</evidence>
<proteinExistence type="predicted"/>
<dbReference type="eggNOG" id="COG3524">
    <property type="taxonomic scope" value="Bacteria"/>
</dbReference>
<dbReference type="PANTHER" id="PTHR32309:SF13">
    <property type="entry name" value="FERRIC ENTEROBACTIN TRANSPORT PROTEIN FEPE"/>
    <property type="match status" value="1"/>
</dbReference>
<accession>H8L0C1</accession>
<dbReference type="OrthoDB" id="5497849at2"/>
<dbReference type="RefSeq" id="WP_014404164.1">
    <property type="nucleotide sequence ID" value="NC_017033.1"/>
</dbReference>
<dbReference type="EMBL" id="CP003350">
    <property type="protein sequence ID" value="AFC87161.1"/>
    <property type="molecule type" value="Genomic_DNA"/>
</dbReference>
<keyword evidence="2" id="KW-1133">Transmembrane helix</keyword>
<dbReference type="GO" id="GO:0005886">
    <property type="term" value="C:plasma membrane"/>
    <property type="evidence" value="ECO:0007669"/>
    <property type="project" value="TreeGrafter"/>
</dbReference>
<dbReference type="HOGENOM" id="CLU_027864_0_1_6"/>
<feature type="transmembrane region" description="Helical" evidence="2">
    <location>
        <begin position="30"/>
        <end position="49"/>
    </location>
</feature>
<evidence type="ECO:0000313" key="4">
    <source>
        <dbReference type="Proteomes" id="UP000005234"/>
    </source>
</evidence>
<dbReference type="Proteomes" id="UP000005234">
    <property type="component" value="Chromosome"/>
</dbReference>
<dbReference type="STRING" id="767434.Fraau_2827"/>
<keyword evidence="1" id="KW-0175">Coiled coil</keyword>
<feature type="coiled-coil region" evidence="1">
    <location>
        <begin position="201"/>
        <end position="258"/>
    </location>
</feature>
<evidence type="ECO:0000256" key="1">
    <source>
        <dbReference type="SAM" id="Coils"/>
    </source>
</evidence>
<keyword evidence="2" id="KW-0812">Transmembrane</keyword>
<dbReference type="InterPro" id="IPR050445">
    <property type="entry name" value="Bact_polysacc_biosynth/exp"/>
</dbReference>
<keyword evidence="2" id="KW-0472">Membrane</keyword>
<protein>
    <submittedName>
        <fullName evidence="3">Capsule polysaccharide export protein</fullName>
    </submittedName>
</protein>
<feature type="transmembrane region" description="Helical" evidence="2">
    <location>
        <begin position="356"/>
        <end position="374"/>
    </location>
</feature>
<keyword evidence="4" id="KW-1185">Reference proteome</keyword>
<dbReference type="AlphaFoldDB" id="H8L0C1"/>
<gene>
    <name evidence="3" type="ordered locus">Fraau_2827</name>
</gene>